<dbReference type="PANTHER" id="PTHR11266">
    <property type="entry name" value="PEROXISOMAL MEMBRANE PROTEIN 2, PXMP2 MPV17"/>
    <property type="match status" value="1"/>
</dbReference>
<evidence type="ECO:0000256" key="4">
    <source>
        <dbReference type="ARBA" id="ARBA00022989"/>
    </source>
</evidence>
<comment type="caution">
    <text evidence="8">The sequence shown here is derived from an EMBL/GenBank/DDBJ whole genome shotgun (WGS) entry which is preliminary data.</text>
</comment>
<comment type="subcellular location">
    <subcellularLocation>
        <location evidence="1">Membrane</location>
        <topology evidence="1">Multi-pass membrane protein</topology>
    </subcellularLocation>
</comment>
<evidence type="ECO:0000256" key="6">
    <source>
        <dbReference type="SAM" id="MobiDB-lite"/>
    </source>
</evidence>
<dbReference type="GO" id="GO:0016020">
    <property type="term" value="C:membrane"/>
    <property type="evidence" value="ECO:0007669"/>
    <property type="project" value="UniProtKB-SubCell"/>
</dbReference>
<dbReference type="Pfam" id="PF04117">
    <property type="entry name" value="Mpv17_PMP22"/>
    <property type="match status" value="1"/>
</dbReference>
<protein>
    <recommendedName>
        <fullName evidence="10">Protein Mpv17</fullName>
    </recommendedName>
</protein>
<dbReference type="PANTHER" id="PTHR11266:SF80">
    <property type="entry name" value="PEROXISOMAL MEMBRANE PROTEIN 2"/>
    <property type="match status" value="1"/>
</dbReference>
<keyword evidence="3 7" id="KW-0812">Transmembrane</keyword>
<keyword evidence="4 7" id="KW-1133">Transmembrane helix</keyword>
<keyword evidence="9" id="KW-1185">Reference proteome</keyword>
<dbReference type="InterPro" id="IPR007248">
    <property type="entry name" value="Mpv17_PMP22"/>
</dbReference>
<comment type="similarity">
    <text evidence="2">Belongs to the peroxisomal membrane protein PXMP2/4 family.</text>
</comment>
<dbReference type="AlphaFoldDB" id="A0ABD3RYD4"/>
<feature type="transmembrane region" description="Helical" evidence="7">
    <location>
        <begin position="154"/>
        <end position="177"/>
    </location>
</feature>
<evidence type="ECO:0000256" key="3">
    <source>
        <dbReference type="ARBA" id="ARBA00022692"/>
    </source>
</evidence>
<evidence type="ECO:0000313" key="8">
    <source>
        <dbReference type="EMBL" id="KAL3817196.1"/>
    </source>
</evidence>
<dbReference type="Proteomes" id="UP001530377">
    <property type="component" value="Unassembled WGS sequence"/>
</dbReference>
<feature type="compositionally biased region" description="Basic and acidic residues" evidence="6">
    <location>
        <begin position="254"/>
        <end position="269"/>
    </location>
</feature>
<name>A0ABD3RYD4_9STRA</name>
<evidence type="ECO:0000256" key="2">
    <source>
        <dbReference type="ARBA" id="ARBA00006824"/>
    </source>
</evidence>
<gene>
    <name evidence="8" type="ORF">ACHAXA_007739</name>
</gene>
<feature type="region of interest" description="Disordered" evidence="6">
    <location>
        <begin position="241"/>
        <end position="272"/>
    </location>
</feature>
<reference evidence="8 9" key="1">
    <citation type="submission" date="2024-10" db="EMBL/GenBank/DDBJ databases">
        <title>Updated reference genomes for cyclostephanoid diatoms.</title>
        <authorList>
            <person name="Roberts W.R."/>
            <person name="Alverson A.J."/>
        </authorList>
    </citation>
    <scope>NUCLEOTIDE SEQUENCE [LARGE SCALE GENOMIC DNA]</scope>
    <source>
        <strain evidence="8 9">AJA228-03</strain>
    </source>
</reference>
<proteinExistence type="inferred from homology"/>
<keyword evidence="5 7" id="KW-0472">Membrane</keyword>
<evidence type="ECO:0000256" key="5">
    <source>
        <dbReference type="ARBA" id="ARBA00023136"/>
    </source>
</evidence>
<accession>A0ABD3RYD4</accession>
<evidence type="ECO:0000256" key="1">
    <source>
        <dbReference type="ARBA" id="ARBA00004141"/>
    </source>
</evidence>
<evidence type="ECO:0000313" key="9">
    <source>
        <dbReference type="Proteomes" id="UP001530377"/>
    </source>
</evidence>
<sequence>MIGNHRPTKTTTTSSSSLLAFLLIPRIANVESFHHRPRGSDVSAAFTTSVRRRVNSMYSMSFSSSSSSSPLQAATIDASSDIYHHGPSFYVGGCLATNDDDCLLFERSGGGGGITAPDIVGAEGGGGTVVVASASAPPPPSVARREASKTTTMMTATTTTFLLAAVAAALIAIAVGAPSFSSSSPLGGAVAWMPSSILRRLTCLSSWYLMRLEESPLMTKCVTGGMIALFGDYGAQWFEYSSSSSSSSSRRHRTGEVERPTGKNNDGRRRPLSIHGTYDARRGMARFLECLLVSSPLMHVGYDIFERVMPVVSGAGMYRSLAALSHVIADSLLLDGIFVCTGIVATGLLEGRSFRRQVLPNLRNVYLPTLRASVVTSSALMPLQFLSFRFLPIQLRVLSVNAVDLIWTAVVSFVSHGGGGGGGEGGGVVDH</sequence>
<organism evidence="8 9">
    <name type="scientific">Cyclostephanos tholiformis</name>
    <dbReference type="NCBI Taxonomy" id="382380"/>
    <lineage>
        <taxon>Eukaryota</taxon>
        <taxon>Sar</taxon>
        <taxon>Stramenopiles</taxon>
        <taxon>Ochrophyta</taxon>
        <taxon>Bacillariophyta</taxon>
        <taxon>Coscinodiscophyceae</taxon>
        <taxon>Thalassiosirophycidae</taxon>
        <taxon>Stephanodiscales</taxon>
        <taxon>Stephanodiscaceae</taxon>
        <taxon>Cyclostephanos</taxon>
    </lineage>
</organism>
<evidence type="ECO:0008006" key="10">
    <source>
        <dbReference type="Google" id="ProtNLM"/>
    </source>
</evidence>
<evidence type="ECO:0000256" key="7">
    <source>
        <dbReference type="SAM" id="Phobius"/>
    </source>
</evidence>
<dbReference type="EMBL" id="JALLPB020000116">
    <property type="protein sequence ID" value="KAL3817196.1"/>
    <property type="molecule type" value="Genomic_DNA"/>
</dbReference>